<accession>R6WZY4</accession>
<dbReference type="PANTHER" id="PTHR30069">
    <property type="entry name" value="TONB-DEPENDENT OUTER MEMBRANE RECEPTOR"/>
    <property type="match status" value="1"/>
</dbReference>
<evidence type="ECO:0000256" key="12">
    <source>
        <dbReference type="SAM" id="SignalP"/>
    </source>
</evidence>
<dbReference type="InterPro" id="IPR037066">
    <property type="entry name" value="Plug_dom_sf"/>
</dbReference>
<evidence type="ECO:0000259" key="14">
    <source>
        <dbReference type="Pfam" id="PF07715"/>
    </source>
</evidence>
<dbReference type="PANTHER" id="PTHR30069:SF29">
    <property type="entry name" value="HEMOGLOBIN AND HEMOGLOBIN-HAPTOGLOBIN-BINDING PROTEIN 1-RELATED"/>
    <property type="match status" value="1"/>
</dbReference>
<keyword evidence="4 10" id="KW-0812">Transmembrane</keyword>
<dbReference type="InterPro" id="IPR036942">
    <property type="entry name" value="Beta-barrel_TonB_sf"/>
</dbReference>
<comment type="subcellular location">
    <subcellularLocation>
        <location evidence="1 10">Cell outer membrane</location>
        <topology evidence="1 10">Multi-pass membrane protein</topology>
    </subcellularLocation>
</comment>
<evidence type="ECO:0000256" key="8">
    <source>
        <dbReference type="ARBA" id="ARBA00023170"/>
    </source>
</evidence>
<dbReference type="GO" id="GO:0044718">
    <property type="term" value="P:siderophore transmembrane transport"/>
    <property type="evidence" value="ECO:0007669"/>
    <property type="project" value="TreeGrafter"/>
</dbReference>
<dbReference type="Pfam" id="PF07715">
    <property type="entry name" value="Plug"/>
    <property type="match status" value="1"/>
</dbReference>
<dbReference type="AlphaFoldDB" id="R6WZY4"/>
<keyword evidence="7 10" id="KW-0472">Membrane</keyword>
<dbReference type="InterPro" id="IPR000531">
    <property type="entry name" value="Beta-barrel_TonB"/>
</dbReference>
<evidence type="ECO:0000256" key="5">
    <source>
        <dbReference type="ARBA" id="ARBA00022729"/>
    </source>
</evidence>
<dbReference type="PROSITE" id="PS52016">
    <property type="entry name" value="TONB_DEPENDENT_REC_3"/>
    <property type="match status" value="1"/>
</dbReference>
<evidence type="ECO:0000256" key="4">
    <source>
        <dbReference type="ARBA" id="ARBA00022692"/>
    </source>
</evidence>
<proteinExistence type="inferred from homology"/>
<feature type="signal peptide" evidence="12">
    <location>
        <begin position="1"/>
        <end position="26"/>
    </location>
</feature>
<evidence type="ECO:0000256" key="3">
    <source>
        <dbReference type="ARBA" id="ARBA00022452"/>
    </source>
</evidence>
<dbReference type="InterPro" id="IPR039426">
    <property type="entry name" value="TonB-dep_rcpt-like"/>
</dbReference>
<reference evidence="15" key="1">
    <citation type="submission" date="2012-11" db="EMBL/GenBank/DDBJ databases">
        <title>Dependencies among metagenomic species, viruses, plasmids and units of genetic variation.</title>
        <authorList>
            <person name="Nielsen H.B."/>
            <person name="Almeida M."/>
            <person name="Juncker A.S."/>
            <person name="Rasmussen S."/>
            <person name="Li J."/>
            <person name="Sunagawa S."/>
            <person name="Plichta D."/>
            <person name="Gautier L."/>
            <person name="Le Chatelier E."/>
            <person name="Peletier E."/>
            <person name="Bonde I."/>
            <person name="Nielsen T."/>
            <person name="Manichanh C."/>
            <person name="Arumugam M."/>
            <person name="Batto J."/>
            <person name="Santos M.B.Q.D."/>
            <person name="Blom N."/>
            <person name="Borruel N."/>
            <person name="Burgdorf K.S."/>
            <person name="Boumezbeur F."/>
            <person name="Casellas F."/>
            <person name="Dore J."/>
            <person name="Guarner F."/>
            <person name="Hansen T."/>
            <person name="Hildebrand F."/>
            <person name="Kaas R.S."/>
            <person name="Kennedy S."/>
            <person name="Kristiansen K."/>
            <person name="Kultima J.R."/>
            <person name="Leonard P."/>
            <person name="Levenez F."/>
            <person name="Lund O."/>
            <person name="Moumen B."/>
            <person name="Le Paslier D."/>
            <person name="Pons N."/>
            <person name="Pedersen O."/>
            <person name="Prifti E."/>
            <person name="Qin J."/>
            <person name="Raes J."/>
            <person name="Tap J."/>
            <person name="Tims S."/>
            <person name="Ussery D.W."/>
            <person name="Yamada T."/>
            <person name="MetaHit consortium"/>
            <person name="Renault P."/>
            <person name="Sicheritz-Ponten T."/>
            <person name="Bork P."/>
            <person name="Wang J."/>
            <person name="Brunak S."/>
            <person name="Ehrlich S.D."/>
        </authorList>
    </citation>
    <scope>NUCLEOTIDE SEQUENCE [LARGE SCALE GENOMIC DNA]</scope>
</reference>
<comment type="caution">
    <text evidence="15">The sequence shown here is derived from an EMBL/GenBank/DDBJ whole genome shotgun (WGS) entry which is preliminary data.</text>
</comment>
<keyword evidence="5 12" id="KW-0732">Signal</keyword>
<evidence type="ECO:0000256" key="10">
    <source>
        <dbReference type="PROSITE-ProRule" id="PRU01360"/>
    </source>
</evidence>
<dbReference type="Gene3D" id="2.170.130.10">
    <property type="entry name" value="TonB-dependent receptor, plug domain"/>
    <property type="match status" value="1"/>
</dbReference>
<dbReference type="Pfam" id="PF00593">
    <property type="entry name" value="TonB_dep_Rec_b-barrel"/>
    <property type="match status" value="1"/>
</dbReference>
<evidence type="ECO:0000313" key="15">
    <source>
        <dbReference type="EMBL" id="CDD09601.1"/>
    </source>
</evidence>
<keyword evidence="3 10" id="KW-1134">Transmembrane beta strand</keyword>
<evidence type="ECO:0000256" key="6">
    <source>
        <dbReference type="ARBA" id="ARBA00023077"/>
    </source>
</evidence>
<evidence type="ECO:0000256" key="9">
    <source>
        <dbReference type="ARBA" id="ARBA00023237"/>
    </source>
</evidence>
<evidence type="ECO:0000259" key="13">
    <source>
        <dbReference type="Pfam" id="PF00593"/>
    </source>
</evidence>
<dbReference type="GO" id="GO:0015344">
    <property type="term" value="F:siderophore uptake transmembrane transporter activity"/>
    <property type="evidence" value="ECO:0007669"/>
    <property type="project" value="TreeGrafter"/>
</dbReference>
<dbReference type="Proteomes" id="UP000014937">
    <property type="component" value="Unassembled WGS sequence"/>
</dbReference>
<feature type="domain" description="TonB-dependent receptor plug" evidence="14">
    <location>
        <begin position="51"/>
        <end position="159"/>
    </location>
</feature>
<evidence type="ECO:0000256" key="11">
    <source>
        <dbReference type="RuleBase" id="RU003357"/>
    </source>
</evidence>
<dbReference type="Gene3D" id="2.40.170.20">
    <property type="entry name" value="TonB-dependent receptor, beta-barrel domain"/>
    <property type="match status" value="1"/>
</dbReference>
<sequence length="748" mass="84104">MRNLNKKKIALLTACVVSAVGHMAFAAEADNYDEYSGADYVVTATKTQLEKKEVPQSVEVITEQKIKELGAYSVQDALRLANNIDVQDNGMTGNQVQLRGNSTMHTLILVDGKRMAAENTQSSQNAYELKRINISDVERIEIISSNGSALYGSDAIGGVINIITKKSTTPSISVNMHTGTKDEATSFMYSSGKQGKLSLKIGGGIEKVRKLDSGVYKNYSKNTTTGAVTSTDASSTNMYGTRRFLNTGLSYAFDDNHSLDFDMNFMREQLKSFSWNSMATDYTETQMTTLLGFLRKQAIAGGAPAAMVNGQAFVNALLNKGYTMEQLNASMPDPTTIKKYPMLSSHFYDNTRSDYSLGYNGKDGKHDYNFRTYFSELRKDNTSWYKNLNTNADKFVDFDQNNYKQLVVEGKDSYKMDDNNTLTFGAEYKKDIMNGTHLKGRGTDQHDVTVNGKSKTSSEVSSETAAVYLQNEWKIGDKLLLIPAVRIDHHDSFGTHTSPKLGATYKLSENARVKANWGKGYRAPTLYELYSQMEKSGMAPMTVYVLGNPDLNPETSTNFDFGFETELGKLNSKITYFHNDIKNMIGGDDYTGPETITNPGIWSKYVNYGKAKISGLETEFGYNFDEHWSLRTVYNYLDAKDQQTGNRLAYRARHNGLVQLTWTDAKENPLTVNLYNRYYFDYHQSNSANYQHDYSFSTTGLTVSKQFNKNYRVYAGVDNIFNKSFLYDTYHTYSIDGRTWRVGAEMTF</sequence>
<organism evidence="15">
    <name type="scientific">Phascolarctobacterium succinatutens CAG:287</name>
    <dbReference type="NCBI Taxonomy" id="1263101"/>
    <lineage>
        <taxon>Bacteria</taxon>
        <taxon>Bacillati</taxon>
        <taxon>Bacillota</taxon>
        <taxon>Negativicutes</taxon>
        <taxon>Acidaminococcales</taxon>
        <taxon>Acidaminococcaceae</taxon>
        <taxon>Phascolarctobacterium</taxon>
    </lineage>
</organism>
<feature type="chain" id="PRO_5004435733" evidence="12">
    <location>
        <begin position="27"/>
        <end position="748"/>
    </location>
</feature>
<evidence type="ECO:0000256" key="7">
    <source>
        <dbReference type="ARBA" id="ARBA00023136"/>
    </source>
</evidence>
<keyword evidence="8 15" id="KW-0675">Receptor</keyword>
<dbReference type="InterPro" id="IPR012910">
    <property type="entry name" value="Plug_dom"/>
</dbReference>
<dbReference type="RefSeq" id="WP_021720602.1">
    <property type="nucleotide sequence ID" value="NZ_FR892806.1"/>
</dbReference>
<feature type="domain" description="TonB-dependent receptor-like beta-barrel" evidence="13">
    <location>
        <begin position="335"/>
        <end position="720"/>
    </location>
</feature>
<comment type="similarity">
    <text evidence="10 11">Belongs to the TonB-dependent receptor family.</text>
</comment>
<name>R6WZY4_9FIRM</name>
<keyword evidence="2 10" id="KW-0813">Transport</keyword>
<dbReference type="SUPFAM" id="SSF56935">
    <property type="entry name" value="Porins"/>
    <property type="match status" value="1"/>
</dbReference>
<protein>
    <submittedName>
        <fullName evidence="15">TonB-dependent receptor</fullName>
    </submittedName>
</protein>
<dbReference type="HOGENOM" id="CLU_008287_18_2_9"/>
<gene>
    <name evidence="15" type="ORF">BN587_01560</name>
</gene>
<dbReference type="EMBL" id="CBGL010000010">
    <property type="protein sequence ID" value="CDD09601.1"/>
    <property type="molecule type" value="Genomic_DNA"/>
</dbReference>
<dbReference type="CDD" id="cd01347">
    <property type="entry name" value="ligand_gated_channel"/>
    <property type="match status" value="1"/>
</dbReference>
<keyword evidence="9 10" id="KW-0998">Cell outer membrane</keyword>
<evidence type="ECO:0000256" key="1">
    <source>
        <dbReference type="ARBA" id="ARBA00004571"/>
    </source>
</evidence>
<evidence type="ECO:0000256" key="2">
    <source>
        <dbReference type="ARBA" id="ARBA00022448"/>
    </source>
</evidence>
<keyword evidence="6 11" id="KW-0798">TonB box</keyword>
<dbReference type="GO" id="GO:0009279">
    <property type="term" value="C:cell outer membrane"/>
    <property type="evidence" value="ECO:0007669"/>
    <property type="project" value="UniProtKB-SubCell"/>
</dbReference>